<keyword evidence="1" id="KW-0472">Membrane</keyword>
<reference evidence="2" key="1">
    <citation type="submission" date="2023-06" db="EMBL/GenBank/DDBJ databases">
        <authorList>
            <consortium name="Lawrence Berkeley National Laboratory"/>
            <person name="Ahrendt S."/>
            <person name="Sahu N."/>
            <person name="Indic B."/>
            <person name="Wong-Bajracharya J."/>
            <person name="Merenyi Z."/>
            <person name="Ke H.-M."/>
            <person name="Monk M."/>
            <person name="Kocsube S."/>
            <person name="Drula E."/>
            <person name="Lipzen A."/>
            <person name="Balint B."/>
            <person name="Henrissat B."/>
            <person name="Andreopoulos B."/>
            <person name="Martin F.M."/>
            <person name="Harder C.B."/>
            <person name="Rigling D."/>
            <person name="Ford K.L."/>
            <person name="Foster G.D."/>
            <person name="Pangilinan J."/>
            <person name="Papanicolaou A."/>
            <person name="Barry K."/>
            <person name="LaButti K."/>
            <person name="Viragh M."/>
            <person name="Koriabine M."/>
            <person name="Yan M."/>
            <person name="Riley R."/>
            <person name="Champramary S."/>
            <person name="Plett K.L."/>
            <person name="Tsai I.J."/>
            <person name="Slot J."/>
            <person name="Sipos G."/>
            <person name="Plett J."/>
            <person name="Nagy L.G."/>
            <person name="Grigoriev I.V."/>
        </authorList>
    </citation>
    <scope>NUCLEOTIDE SEQUENCE</scope>
    <source>
        <strain evidence="2">ICMP 16352</strain>
    </source>
</reference>
<feature type="transmembrane region" description="Helical" evidence="1">
    <location>
        <begin position="102"/>
        <end position="119"/>
    </location>
</feature>
<dbReference type="AlphaFoldDB" id="A0AA39TCP0"/>
<gene>
    <name evidence="2" type="ORF">IW261DRAFT_1607810</name>
</gene>
<evidence type="ECO:0000256" key="1">
    <source>
        <dbReference type="SAM" id="Phobius"/>
    </source>
</evidence>
<organism evidence="2 3">
    <name type="scientific">Armillaria novae-zelandiae</name>
    <dbReference type="NCBI Taxonomy" id="153914"/>
    <lineage>
        <taxon>Eukaryota</taxon>
        <taxon>Fungi</taxon>
        <taxon>Dikarya</taxon>
        <taxon>Basidiomycota</taxon>
        <taxon>Agaricomycotina</taxon>
        <taxon>Agaricomycetes</taxon>
        <taxon>Agaricomycetidae</taxon>
        <taxon>Agaricales</taxon>
        <taxon>Marasmiineae</taxon>
        <taxon>Physalacriaceae</taxon>
        <taxon>Armillaria</taxon>
    </lineage>
</organism>
<comment type="caution">
    <text evidence="2">The sequence shown here is derived from an EMBL/GenBank/DDBJ whole genome shotgun (WGS) entry which is preliminary data.</text>
</comment>
<dbReference type="Proteomes" id="UP001175227">
    <property type="component" value="Unassembled WGS sequence"/>
</dbReference>
<feature type="transmembrane region" description="Helical" evidence="1">
    <location>
        <begin position="17"/>
        <end position="36"/>
    </location>
</feature>
<sequence length="349" mass="39361">MAITLPEASFVALTLEMLLYGMYTCLFVGSLYFMVFNRKKTKVIIVMIVLNTIMWSSATSQVAVSFQQNFHAFLWEHGADRPEAFEDNASPSIFSQRSLECVNFLIGDGVVIWRVWVLWNRQRWILMISTTLMLTTLVGAIGVVQSFATAPQGVSIFDNHNLVSWCLTFVASTLTTNIWATTLIAYRTWSHNRLIRSITREGLMVRLGRQNGILAILIESGVLFICSWFIALTIILCGNNGVYIVIDMLSQLTAIYPTLIITLVCLRSTLDVAMETFLQSGQPSQWAVRADMDANGATSYPMQFLPVSISVKTTTHTSDLQEYERDSFGRYAVNENFEPPRLLYDEAHV</sequence>
<feature type="transmembrane region" description="Helical" evidence="1">
    <location>
        <begin position="43"/>
        <end position="64"/>
    </location>
</feature>
<evidence type="ECO:0000313" key="2">
    <source>
        <dbReference type="EMBL" id="KAK0480341.1"/>
    </source>
</evidence>
<feature type="transmembrane region" description="Helical" evidence="1">
    <location>
        <begin position="213"/>
        <end position="236"/>
    </location>
</feature>
<dbReference type="EMBL" id="JAUEPR010000010">
    <property type="protein sequence ID" value="KAK0480341.1"/>
    <property type="molecule type" value="Genomic_DNA"/>
</dbReference>
<keyword evidence="3" id="KW-1185">Reference proteome</keyword>
<name>A0AA39TCP0_9AGAR</name>
<protein>
    <submittedName>
        <fullName evidence="2">Uncharacterized protein</fullName>
    </submittedName>
</protein>
<feature type="transmembrane region" description="Helical" evidence="1">
    <location>
        <begin position="242"/>
        <end position="266"/>
    </location>
</feature>
<keyword evidence="1" id="KW-1133">Transmembrane helix</keyword>
<proteinExistence type="predicted"/>
<accession>A0AA39TCP0</accession>
<evidence type="ECO:0000313" key="3">
    <source>
        <dbReference type="Proteomes" id="UP001175227"/>
    </source>
</evidence>
<feature type="transmembrane region" description="Helical" evidence="1">
    <location>
        <begin position="131"/>
        <end position="150"/>
    </location>
</feature>
<feature type="transmembrane region" description="Helical" evidence="1">
    <location>
        <begin position="162"/>
        <end position="186"/>
    </location>
</feature>
<keyword evidence="1" id="KW-0812">Transmembrane</keyword>